<evidence type="ECO:0000313" key="3">
    <source>
        <dbReference type="Proteomes" id="UP001448614"/>
    </source>
</evidence>
<feature type="domain" description="N,N-dimethylformamidase alpha subunit" evidence="1">
    <location>
        <begin position="11"/>
        <end position="113"/>
    </location>
</feature>
<sequence length="115" mass="12672">MRTSADRSSELMSIFEQRFSARLRGDFTDEVSAAYDRSPLGPHDDKTARVVRALGNAPVTDKEIILNLGPNGPWGIGRITVGAPGNLVLLPSTFHTYENALRGVFALRRKNFLES</sequence>
<dbReference type="EMBL" id="JBBMFV010000004">
    <property type="protein sequence ID" value="MEO3942162.1"/>
    <property type="molecule type" value="Genomic_DNA"/>
</dbReference>
<dbReference type="RefSeq" id="WP_026539741.1">
    <property type="nucleotide sequence ID" value="NZ_JBBMFV010000004.1"/>
</dbReference>
<comment type="caution">
    <text evidence="2">The sequence shown here is derived from an EMBL/GenBank/DDBJ whole genome shotgun (WGS) entry which is preliminary data.</text>
</comment>
<dbReference type="InterPro" id="IPR058713">
    <property type="entry name" value="DMF_alpha_dom"/>
</dbReference>
<gene>
    <name evidence="2" type="ORF">V3C41_13865</name>
</gene>
<dbReference type="Pfam" id="PF26354">
    <property type="entry name" value="DMF_alpha"/>
    <property type="match status" value="1"/>
</dbReference>
<proteinExistence type="predicted"/>
<accession>A0ABV0GUN2</accession>
<protein>
    <recommendedName>
        <fullName evidence="1">N,N-dimethylformamidase alpha subunit domain-containing protein</fullName>
    </recommendedName>
</protein>
<organism evidence="2 3">
    <name type="scientific">Paenarthrobacter nicotinovorans</name>
    <name type="common">Arthrobacter nicotinovorans</name>
    <dbReference type="NCBI Taxonomy" id="29320"/>
    <lineage>
        <taxon>Bacteria</taxon>
        <taxon>Bacillati</taxon>
        <taxon>Actinomycetota</taxon>
        <taxon>Actinomycetes</taxon>
        <taxon>Micrococcales</taxon>
        <taxon>Micrococcaceae</taxon>
        <taxon>Paenarthrobacter</taxon>
    </lineage>
</organism>
<keyword evidence="3" id="KW-1185">Reference proteome</keyword>
<evidence type="ECO:0000313" key="2">
    <source>
        <dbReference type="EMBL" id="MEO3942162.1"/>
    </source>
</evidence>
<reference evidence="2 3" key="1">
    <citation type="journal article" date="2024" name="Appl. Microbiol. Biotechnol.">
        <title>Biosynthetic gene clusters with biotechnological applications in novel Antarctic isolates from Actinomycetota.</title>
        <authorList>
            <person name="Bruna P."/>
            <person name="Nunez-Montero K."/>
            <person name="Contreras M.J."/>
            <person name="Leal K."/>
            <person name="Garcia M."/>
            <person name="Abanto M."/>
            <person name="Barrientos L."/>
        </authorList>
    </citation>
    <scope>NUCLEOTIDE SEQUENCE [LARGE SCALE GENOMIC DNA]</scope>
    <source>
        <strain evidence="2 3">Se16.17</strain>
    </source>
</reference>
<dbReference type="Proteomes" id="UP001448614">
    <property type="component" value="Unassembled WGS sequence"/>
</dbReference>
<name>A0ABV0GUN2_PAENI</name>
<evidence type="ECO:0000259" key="1">
    <source>
        <dbReference type="Pfam" id="PF26354"/>
    </source>
</evidence>